<dbReference type="Proteomes" id="UP000789901">
    <property type="component" value="Unassembled WGS sequence"/>
</dbReference>
<evidence type="ECO:0000313" key="1">
    <source>
        <dbReference type="EMBL" id="CAG8848010.1"/>
    </source>
</evidence>
<evidence type="ECO:0000313" key="2">
    <source>
        <dbReference type="Proteomes" id="UP000789901"/>
    </source>
</evidence>
<gene>
    <name evidence="1" type="ORF">GMARGA_LOCUS38965</name>
</gene>
<feature type="non-terminal residue" evidence="1">
    <location>
        <position position="52"/>
    </location>
</feature>
<reference evidence="1 2" key="1">
    <citation type="submission" date="2021-06" db="EMBL/GenBank/DDBJ databases">
        <authorList>
            <person name="Kallberg Y."/>
            <person name="Tangrot J."/>
            <person name="Rosling A."/>
        </authorList>
    </citation>
    <scope>NUCLEOTIDE SEQUENCE [LARGE SCALE GENOMIC DNA]</scope>
    <source>
        <strain evidence="1 2">120-4 pot B 10/14</strain>
    </source>
</reference>
<feature type="non-terminal residue" evidence="1">
    <location>
        <position position="1"/>
    </location>
</feature>
<keyword evidence="2" id="KW-1185">Reference proteome</keyword>
<sequence>VLLAIAKTIHELCAVFGKVYPNPVRVVSLGYSMNNIVQNISNPKWDNTSIEF</sequence>
<proteinExistence type="predicted"/>
<dbReference type="EMBL" id="CAJVQB010090230">
    <property type="protein sequence ID" value="CAG8848010.1"/>
    <property type="molecule type" value="Genomic_DNA"/>
</dbReference>
<accession>A0ABN7X4P9</accession>
<organism evidence="1 2">
    <name type="scientific">Gigaspora margarita</name>
    <dbReference type="NCBI Taxonomy" id="4874"/>
    <lineage>
        <taxon>Eukaryota</taxon>
        <taxon>Fungi</taxon>
        <taxon>Fungi incertae sedis</taxon>
        <taxon>Mucoromycota</taxon>
        <taxon>Glomeromycotina</taxon>
        <taxon>Glomeromycetes</taxon>
        <taxon>Diversisporales</taxon>
        <taxon>Gigasporaceae</taxon>
        <taxon>Gigaspora</taxon>
    </lineage>
</organism>
<protein>
    <submittedName>
        <fullName evidence="1">26793_t:CDS:1</fullName>
    </submittedName>
</protein>
<comment type="caution">
    <text evidence="1">The sequence shown here is derived from an EMBL/GenBank/DDBJ whole genome shotgun (WGS) entry which is preliminary data.</text>
</comment>
<name>A0ABN7X4P9_GIGMA</name>